<reference evidence="2" key="2">
    <citation type="submission" date="2020-09" db="EMBL/GenBank/DDBJ databases">
        <authorList>
            <person name="Sun Q."/>
            <person name="Zhou Y."/>
        </authorList>
    </citation>
    <scope>NUCLEOTIDE SEQUENCE</scope>
    <source>
        <strain evidence="2">CGMCC 1.15330</strain>
    </source>
</reference>
<keyword evidence="3" id="KW-1185">Reference proteome</keyword>
<sequence length="129" mass="14091">MTADETARIEQACARLIARYANLNDAGDWDAVAALYAPDGRMARPTAPDAWIVGRDAIRAAFLARPARITRHLCANIVVDVLDADTAVAESAVALFVADAPVRVGGFHDRLVRIGDHWLFAERRGYLTF</sequence>
<proteinExistence type="predicted"/>
<dbReference type="RefSeq" id="WP_188659543.1">
    <property type="nucleotide sequence ID" value="NZ_BMIH01000004.1"/>
</dbReference>
<feature type="domain" description="SnoaL-like" evidence="1">
    <location>
        <begin position="8"/>
        <end position="124"/>
    </location>
</feature>
<reference evidence="2" key="1">
    <citation type="journal article" date="2014" name="Int. J. Syst. Evol. Microbiol.">
        <title>Complete genome sequence of Corynebacterium casei LMG S-19264T (=DSM 44701T), isolated from a smear-ripened cheese.</title>
        <authorList>
            <consortium name="US DOE Joint Genome Institute (JGI-PGF)"/>
            <person name="Walter F."/>
            <person name="Albersmeier A."/>
            <person name="Kalinowski J."/>
            <person name="Ruckert C."/>
        </authorList>
    </citation>
    <scope>NUCLEOTIDE SEQUENCE</scope>
    <source>
        <strain evidence="2">CGMCC 1.15330</strain>
    </source>
</reference>
<evidence type="ECO:0000259" key="1">
    <source>
        <dbReference type="Pfam" id="PF13577"/>
    </source>
</evidence>
<evidence type="ECO:0000313" key="3">
    <source>
        <dbReference type="Proteomes" id="UP000623067"/>
    </source>
</evidence>
<dbReference type="CDD" id="cd00531">
    <property type="entry name" value="NTF2_like"/>
    <property type="match status" value="1"/>
</dbReference>
<dbReference type="Proteomes" id="UP000623067">
    <property type="component" value="Unassembled WGS sequence"/>
</dbReference>
<dbReference type="InterPro" id="IPR032710">
    <property type="entry name" value="NTF2-like_dom_sf"/>
</dbReference>
<dbReference type="AlphaFoldDB" id="A0A916TBF8"/>
<dbReference type="Pfam" id="PF13577">
    <property type="entry name" value="SnoaL_4"/>
    <property type="match status" value="1"/>
</dbReference>
<dbReference type="SUPFAM" id="SSF54427">
    <property type="entry name" value="NTF2-like"/>
    <property type="match status" value="1"/>
</dbReference>
<accession>A0A916TBF8</accession>
<dbReference type="InterPro" id="IPR037401">
    <property type="entry name" value="SnoaL-like"/>
</dbReference>
<comment type="caution">
    <text evidence="2">The sequence shown here is derived from an EMBL/GenBank/DDBJ whole genome shotgun (WGS) entry which is preliminary data.</text>
</comment>
<evidence type="ECO:0000313" key="2">
    <source>
        <dbReference type="EMBL" id="GGB38193.1"/>
    </source>
</evidence>
<dbReference type="EMBL" id="BMIH01000004">
    <property type="protein sequence ID" value="GGB38193.1"/>
    <property type="molecule type" value="Genomic_DNA"/>
</dbReference>
<name>A0A916TBF8_9SPHN</name>
<organism evidence="2 3">
    <name type="scientific">Sphingomonas metalli</name>
    <dbReference type="NCBI Taxonomy" id="1779358"/>
    <lineage>
        <taxon>Bacteria</taxon>
        <taxon>Pseudomonadati</taxon>
        <taxon>Pseudomonadota</taxon>
        <taxon>Alphaproteobacteria</taxon>
        <taxon>Sphingomonadales</taxon>
        <taxon>Sphingomonadaceae</taxon>
        <taxon>Sphingomonas</taxon>
    </lineage>
</organism>
<dbReference type="Gene3D" id="3.10.450.50">
    <property type="match status" value="1"/>
</dbReference>
<protein>
    <recommendedName>
        <fullName evidence="1">SnoaL-like domain-containing protein</fullName>
    </recommendedName>
</protein>
<gene>
    <name evidence="2" type="ORF">GCM10011380_29490</name>
</gene>